<name>A0A165NPS4_9AGAM</name>
<gene>
    <name evidence="6" type="ORF">NEOLEDRAFT_1172782</name>
</gene>
<dbReference type="PANTHER" id="PTHR31465">
    <property type="entry name" value="PROTEIN RTA1-RELATED"/>
    <property type="match status" value="1"/>
</dbReference>
<protein>
    <submittedName>
        <fullName evidence="6">RTA1-domain-containing protein</fullName>
    </submittedName>
</protein>
<dbReference type="FunCoup" id="A0A165NPS4">
    <property type="interactions" value="39"/>
</dbReference>
<dbReference type="InParanoid" id="A0A165NPS4"/>
<feature type="transmembrane region" description="Helical" evidence="5">
    <location>
        <begin position="130"/>
        <end position="150"/>
    </location>
</feature>
<evidence type="ECO:0000313" key="7">
    <source>
        <dbReference type="Proteomes" id="UP000076761"/>
    </source>
</evidence>
<feature type="transmembrane region" description="Helical" evidence="5">
    <location>
        <begin position="170"/>
        <end position="193"/>
    </location>
</feature>
<organism evidence="6 7">
    <name type="scientific">Neolentinus lepideus HHB14362 ss-1</name>
    <dbReference type="NCBI Taxonomy" id="1314782"/>
    <lineage>
        <taxon>Eukaryota</taxon>
        <taxon>Fungi</taxon>
        <taxon>Dikarya</taxon>
        <taxon>Basidiomycota</taxon>
        <taxon>Agaricomycotina</taxon>
        <taxon>Agaricomycetes</taxon>
        <taxon>Gloeophyllales</taxon>
        <taxon>Gloeophyllaceae</taxon>
        <taxon>Neolentinus</taxon>
    </lineage>
</organism>
<accession>A0A165NPS4</accession>
<comment type="subcellular location">
    <subcellularLocation>
        <location evidence="1">Membrane</location>
        <topology evidence="1">Multi-pass membrane protein</topology>
    </subcellularLocation>
</comment>
<feature type="transmembrane region" description="Helical" evidence="5">
    <location>
        <begin position="221"/>
        <end position="240"/>
    </location>
</feature>
<evidence type="ECO:0000256" key="4">
    <source>
        <dbReference type="ARBA" id="ARBA00023136"/>
    </source>
</evidence>
<feature type="transmembrane region" description="Helical" evidence="5">
    <location>
        <begin position="265"/>
        <end position="284"/>
    </location>
</feature>
<dbReference type="STRING" id="1314782.A0A165NPS4"/>
<keyword evidence="4 5" id="KW-0472">Membrane</keyword>
<dbReference type="GO" id="GO:0005886">
    <property type="term" value="C:plasma membrane"/>
    <property type="evidence" value="ECO:0007669"/>
    <property type="project" value="TreeGrafter"/>
</dbReference>
<dbReference type="InterPro" id="IPR007568">
    <property type="entry name" value="RTA1"/>
</dbReference>
<dbReference type="OrthoDB" id="3358017at2759"/>
<dbReference type="EMBL" id="KV425629">
    <property type="protein sequence ID" value="KZT19938.1"/>
    <property type="molecule type" value="Genomic_DNA"/>
</dbReference>
<feature type="transmembrane region" description="Helical" evidence="5">
    <location>
        <begin position="97"/>
        <end position="118"/>
    </location>
</feature>
<reference evidence="6 7" key="1">
    <citation type="journal article" date="2016" name="Mol. Biol. Evol.">
        <title>Comparative Genomics of Early-Diverging Mushroom-Forming Fungi Provides Insights into the Origins of Lignocellulose Decay Capabilities.</title>
        <authorList>
            <person name="Nagy L.G."/>
            <person name="Riley R."/>
            <person name="Tritt A."/>
            <person name="Adam C."/>
            <person name="Daum C."/>
            <person name="Floudas D."/>
            <person name="Sun H."/>
            <person name="Yadav J.S."/>
            <person name="Pangilinan J."/>
            <person name="Larsson K.H."/>
            <person name="Matsuura K."/>
            <person name="Barry K."/>
            <person name="Labutti K."/>
            <person name="Kuo R."/>
            <person name="Ohm R.A."/>
            <person name="Bhattacharya S.S."/>
            <person name="Shirouzu T."/>
            <person name="Yoshinaga Y."/>
            <person name="Martin F.M."/>
            <person name="Grigoriev I.V."/>
            <person name="Hibbett D.S."/>
        </authorList>
    </citation>
    <scope>NUCLEOTIDE SEQUENCE [LARGE SCALE GENOMIC DNA]</scope>
    <source>
        <strain evidence="6 7">HHB14362 ss-1</strain>
    </source>
</reference>
<dbReference type="Proteomes" id="UP000076761">
    <property type="component" value="Unassembled WGS sequence"/>
</dbReference>
<evidence type="ECO:0000256" key="1">
    <source>
        <dbReference type="ARBA" id="ARBA00004141"/>
    </source>
</evidence>
<dbReference type="GO" id="GO:0000324">
    <property type="term" value="C:fungal-type vacuole"/>
    <property type="evidence" value="ECO:0007669"/>
    <property type="project" value="TreeGrafter"/>
</dbReference>
<dbReference type="PANTHER" id="PTHR31465:SF9">
    <property type="entry name" value="SPHINGOID LONG-CHAIN BASE TRANSPORTER RSB1"/>
    <property type="match status" value="1"/>
</dbReference>
<evidence type="ECO:0000256" key="5">
    <source>
        <dbReference type="SAM" id="Phobius"/>
    </source>
</evidence>
<evidence type="ECO:0000256" key="2">
    <source>
        <dbReference type="ARBA" id="ARBA00022692"/>
    </source>
</evidence>
<feature type="transmembrane region" description="Helical" evidence="5">
    <location>
        <begin position="31"/>
        <end position="51"/>
    </location>
</feature>
<keyword evidence="3 5" id="KW-1133">Transmembrane helix</keyword>
<sequence length="299" mass="32545">MPLQTAPSSRTTAGLTSAEAGELSPYHYLPTERICILFIVLFSISGVIHVVQAGYSRTYWLFPTVVAGVAGEVIGWAGRLWSNHNVLLNVPFKMQLVTLVIAPTPLLAAIFVILGMVIERLGPQYSRLSPRWYSVVFVSCDVVALLLQAAGGGAASSTAQNSVTVGGHLLLAGIAFQLGAMSVFMILSAEFLLRYYTDRPVRVKLASAPYPARVMIDRPTVLTIISIALSTLFLFVRAIYRTIELANGWEGRVIRVQRYFNGMDGAMVALAVFTLNVLHPGFLLGSDEERAGEMALRKI</sequence>
<keyword evidence="7" id="KW-1185">Reference proteome</keyword>
<feature type="transmembrane region" description="Helical" evidence="5">
    <location>
        <begin position="58"/>
        <end position="77"/>
    </location>
</feature>
<dbReference type="Pfam" id="PF04479">
    <property type="entry name" value="RTA1"/>
    <property type="match status" value="1"/>
</dbReference>
<keyword evidence="2 5" id="KW-0812">Transmembrane</keyword>
<evidence type="ECO:0000313" key="6">
    <source>
        <dbReference type="EMBL" id="KZT19938.1"/>
    </source>
</evidence>
<evidence type="ECO:0000256" key="3">
    <source>
        <dbReference type="ARBA" id="ARBA00022989"/>
    </source>
</evidence>
<dbReference type="AlphaFoldDB" id="A0A165NPS4"/>
<proteinExistence type="predicted"/>